<keyword evidence="2" id="KW-1185">Reference proteome</keyword>
<dbReference type="InterPro" id="IPR016024">
    <property type="entry name" value="ARM-type_fold"/>
</dbReference>
<dbReference type="RefSeq" id="WP_183207477.1">
    <property type="nucleotide sequence ID" value="NZ_JACIER010000001.1"/>
</dbReference>
<comment type="caution">
    <text evidence="1">The sequence shown here is derived from an EMBL/GenBank/DDBJ whole genome shotgun (WGS) entry which is preliminary data.</text>
</comment>
<dbReference type="AlphaFoldDB" id="A0A840CQU6"/>
<proteinExistence type="predicted"/>
<accession>A0A840CQU6</accession>
<dbReference type="InterPro" id="IPR011989">
    <property type="entry name" value="ARM-like"/>
</dbReference>
<sequence length="215" mass="24146">MENYVTDLLDRMNYTDDRNMEAGYQSSDTISWKAHREAESLKDAAFIPLLISFLDKEKDKKKRDKAYFALGHLAKNTNDVAALNFLIKQVEKEKDKYIISSLLDRIAALNKPAGTDLHPLLQALKSDKWLIRHSAIQALNNSSDAVAESTLIELIDTSGDSHDITYSNSVLNKIGTLKAIPSLEKHANSRKRDVKASAKYAIEEILKREKQAADS</sequence>
<evidence type="ECO:0000313" key="2">
    <source>
        <dbReference type="Proteomes" id="UP000560658"/>
    </source>
</evidence>
<protein>
    <submittedName>
        <fullName evidence="1">HEAT repeat protein</fullName>
    </submittedName>
</protein>
<dbReference type="Pfam" id="PF13646">
    <property type="entry name" value="HEAT_2"/>
    <property type="match status" value="1"/>
</dbReference>
<gene>
    <name evidence="1" type="ORF">GGR06_000126</name>
</gene>
<dbReference type="Gene3D" id="1.25.10.10">
    <property type="entry name" value="Leucine-rich Repeat Variant"/>
    <property type="match status" value="1"/>
</dbReference>
<dbReference type="SUPFAM" id="SSF48371">
    <property type="entry name" value="ARM repeat"/>
    <property type="match status" value="1"/>
</dbReference>
<organism evidence="1 2">
    <name type="scientific">Bacteroides reticulotermitis</name>
    <dbReference type="NCBI Taxonomy" id="1133319"/>
    <lineage>
        <taxon>Bacteria</taxon>
        <taxon>Pseudomonadati</taxon>
        <taxon>Bacteroidota</taxon>
        <taxon>Bacteroidia</taxon>
        <taxon>Bacteroidales</taxon>
        <taxon>Bacteroidaceae</taxon>
        <taxon>Bacteroides</taxon>
    </lineage>
</organism>
<dbReference type="EMBL" id="JACIER010000001">
    <property type="protein sequence ID" value="MBB4042367.1"/>
    <property type="molecule type" value="Genomic_DNA"/>
</dbReference>
<dbReference type="Proteomes" id="UP000560658">
    <property type="component" value="Unassembled WGS sequence"/>
</dbReference>
<reference evidence="1" key="1">
    <citation type="submission" date="2020-08" db="EMBL/GenBank/DDBJ databases">
        <title>Genomic Encyclopedia of Type Strains, Phase IV (KMG-IV): sequencing the most valuable type-strain genomes for metagenomic binning, comparative biology and taxonomic classification.</title>
        <authorList>
            <person name="Goeker M."/>
        </authorList>
    </citation>
    <scope>NUCLEOTIDE SEQUENCE [LARGE SCALE GENOMIC DNA]</scope>
    <source>
        <strain evidence="1">DSM 105720</strain>
    </source>
</reference>
<evidence type="ECO:0000313" key="1">
    <source>
        <dbReference type="EMBL" id="MBB4042367.1"/>
    </source>
</evidence>
<name>A0A840CQU6_9BACE</name>